<evidence type="ECO:0000256" key="4">
    <source>
        <dbReference type="PIRSR" id="PIRSR000097-1"/>
    </source>
</evidence>
<dbReference type="PROSITE" id="PS00062">
    <property type="entry name" value="ALDOKETO_REDUCTASE_2"/>
    <property type="match status" value="1"/>
</dbReference>
<dbReference type="InterPro" id="IPR023210">
    <property type="entry name" value="NADP_OxRdtase_dom"/>
</dbReference>
<dbReference type="PRINTS" id="PR00069">
    <property type="entry name" value="ALDKETRDTASE"/>
</dbReference>
<dbReference type="PANTHER" id="PTHR11732">
    <property type="entry name" value="ALDO/KETO REDUCTASE"/>
    <property type="match status" value="1"/>
</dbReference>
<dbReference type="InterPro" id="IPR020471">
    <property type="entry name" value="AKR"/>
</dbReference>
<reference evidence="9" key="3">
    <citation type="submission" date="2014-09" db="EMBL/GenBank/DDBJ databases">
        <authorList>
            <person name="Magalhaes I.L.F."/>
            <person name="Oliveira U."/>
            <person name="Santos F.R."/>
            <person name="Vidigal T.H.D.A."/>
            <person name="Brescovit A.D."/>
            <person name="Santos A.J."/>
        </authorList>
    </citation>
    <scope>NUCLEOTIDE SEQUENCE</scope>
</reference>
<gene>
    <name evidence="8" type="primary">AKR1A1_1</name>
    <name evidence="8" type="ORF">CM83_98698</name>
</gene>
<dbReference type="EMBL" id="GBHO01042060">
    <property type="protein sequence ID" value="JAG01544.1"/>
    <property type="molecule type" value="Transcribed_RNA"/>
</dbReference>
<reference evidence="8" key="1">
    <citation type="journal article" date="2014" name="PLoS ONE">
        <title>Transcriptome-Based Identification of ABC Transporters in the Western Tarnished Plant Bug Lygus hesperus.</title>
        <authorList>
            <person name="Hull J.J."/>
            <person name="Chaney K."/>
            <person name="Geib S.M."/>
            <person name="Fabrick J.A."/>
            <person name="Brent C.S."/>
            <person name="Walsh D."/>
            <person name="Lavine L.C."/>
        </authorList>
    </citation>
    <scope>NUCLEOTIDE SEQUENCE</scope>
</reference>
<dbReference type="Gene3D" id="3.20.20.100">
    <property type="entry name" value="NADP-dependent oxidoreductase domain"/>
    <property type="match status" value="1"/>
</dbReference>
<protein>
    <submittedName>
        <fullName evidence="8">Alcohol dehydrogenase [NADP(+)]</fullName>
    </submittedName>
</protein>
<dbReference type="AlphaFoldDB" id="A0A0A9W121"/>
<name>A0A0A9W121_LYGHE</name>
<dbReference type="GO" id="GO:0016491">
    <property type="term" value="F:oxidoreductase activity"/>
    <property type="evidence" value="ECO:0007669"/>
    <property type="project" value="UniProtKB-KW"/>
</dbReference>
<feature type="site" description="Lowers pKa of active site Tyr" evidence="6">
    <location>
        <position position="112"/>
    </location>
</feature>
<evidence type="ECO:0000259" key="7">
    <source>
        <dbReference type="Pfam" id="PF00248"/>
    </source>
</evidence>
<evidence type="ECO:0000256" key="5">
    <source>
        <dbReference type="PIRSR" id="PIRSR000097-2"/>
    </source>
</evidence>
<evidence type="ECO:0000256" key="6">
    <source>
        <dbReference type="PIRSR" id="PIRSR000097-3"/>
    </source>
</evidence>
<organism evidence="8">
    <name type="scientific">Lygus hesperus</name>
    <name type="common">Western plant bug</name>
    <dbReference type="NCBI Taxonomy" id="30085"/>
    <lineage>
        <taxon>Eukaryota</taxon>
        <taxon>Metazoa</taxon>
        <taxon>Ecdysozoa</taxon>
        <taxon>Arthropoda</taxon>
        <taxon>Hexapoda</taxon>
        <taxon>Insecta</taxon>
        <taxon>Pterygota</taxon>
        <taxon>Neoptera</taxon>
        <taxon>Paraneoptera</taxon>
        <taxon>Hemiptera</taxon>
        <taxon>Heteroptera</taxon>
        <taxon>Panheteroptera</taxon>
        <taxon>Cimicomorpha</taxon>
        <taxon>Miridae</taxon>
        <taxon>Mirini</taxon>
        <taxon>Lygus</taxon>
    </lineage>
</organism>
<dbReference type="PIRSF" id="PIRSF000097">
    <property type="entry name" value="AKR"/>
    <property type="match status" value="1"/>
</dbReference>
<sequence>MKFSQIYYVRSSRASWLLFPGGKNRPFSRFHHYGNNPTIILNNGCEIPVLGLGTWKSKPQDVLRAVKYAIHVGYRHFDCAHVYQNQKEVGLAIKQKIEEGEICRENVFITSKLWNTFHGDYNRVKEGLEKTLTDLCLSYVDLYLMHWPMGFVSSEVLFPMSAGGGIAFNTDCHFTHVWKEMEKLQKEGLTRMIGVSNFNKGQIEKLLAVAEIVPAVNQVECHPYLNQVDLSNFCREKFINVTAYSPLGARDFVQRDTPGPMDDTVVSCIAKNHCRSPAQVLIRYQIQRGHLVIPKSVSNERIFQNFLVFDFNLSGDEMAALAGLERGSRGRILRGRDYRNHPEYPFKELLGPASKDIPPSID</sequence>
<evidence type="ECO:0000313" key="9">
    <source>
        <dbReference type="EMBL" id="JAG59218.1"/>
    </source>
</evidence>
<evidence type="ECO:0000313" key="8">
    <source>
        <dbReference type="EMBL" id="JAG01544.1"/>
    </source>
</evidence>
<dbReference type="Pfam" id="PF00248">
    <property type="entry name" value="Aldo_ket_red"/>
    <property type="match status" value="1"/>
</dbReference>
<evidence type="ECO:0000256" key="2">
    <source>
        <dbReference type="ARBA" id="ARBA00022857"/>
    </source>
</evidence>
<feature type="domain" description="NADP-dependent oxidoreductase" evidence="7">
    <location>
        <begin position="50"/>
        <end position="324"/>
    </location>
</feature>
<dbReference type="InterPro" id="IPR036812">
    <property type="entry name" value="NAD(P)_OxRdtase_dom_sf"/>
</dbReference>
<reference evidence="8" key="2">
    <citation type="submission" date="2014-07" db="EMBL/GenBank/DDBJ databases">
        <authorList>
            <person name="Hull J."/>
        </authorList>
    </citation>
    <scope>NUCLEOTIDE SEQUENCE</scope>
</reference>
<evidence type="ECO:0000256" key="1">
    <source>
        <dbReference type="ARBA" id="ARBA00007905"/>
    </source>
</evidence>
<keyword evidence="2" id="KW-0521">NADP</keyword>
<accession>A0A0A9W121</accession>
<comment type="similarity">
    <text evidence="1">Belongs to the aldo/keto reductase family.</text>
</comment>
<proteinExistence type="inferred from homology"/>
<dbReference type="FunFam" id="3.20.20.100:FF:000006">
    <property type="entry name" value="Aldo-keto reductase family 1 member A1"/>
    <property type="match status" value="1"/>
</dbReference>
<keyword evidence="3" id="KW-0560">Oxidoreductase</keyword>
<evidence type="ECO:0000256" key="3">
    <source>
        <dbReference type="ARBA" id="ARBA00023002"/>
    </source>
</evidence>
<dbReference type="InterPro" id="IPR018170">
    <property type="entry name" value="Aldo/ket_reductase_CS"/>
</dbReference>
<dbReference type="EMBL" id="GBRD01006603">
    <property type="protein sequence ID" value="JAG59218.1"/>
    <property type="molecule type" value="Transcribed_RNA"/>
</dbReference>
<dbReference type="PROSITE" id="PS00798">
    <property type="entry name" value="ALDOKETO_REDUCTASE_1"/>
    <property type="match status" value="1"/>
</dbReference>
<feature type="active site" description="Proton donor" evidence="4">
    <location>
        <position position="83"/>
    </location>
</feature>
<dbReference type="SUPFAM" id="SSF51430">
    <property type="entry name" value="NAD(P)-linked oxidoreductase"/>
    <property type="match status" value="1"/>
</dbReference>
<feature type="binding site" evidence="5">
    <location>
        <position position="146"/>
    </location>
    <ligand>
        <name>substrate</name>
    </ligand>
</feature>